<dbReference type="EMBL" id="AKWM02000035">
    <property type="protein sequence ID" value="EKS00479.1"/>
    <property type="molecule type" value="Genomic_DNA"/>
</dbReference>
<gene>
    <name evidence="1" type="ORF">LEP1GSC125_0074</name>
</gene>
<accession>A0AA87MQE8</accession>
<dbReference type="Proteomes" id="UP000001343">
    <property type="component" value="Unassembled WGS sequence"/>
</dbReference>
<protein>
    <submittedName>
        <fullName evidence="1">Uncharacterized protein</fullName>
    </submittedName>
</protein>
<reference evidence="1 2" key="1">
    <citation type="journal article" date="2014" name="Int. J. Syst. Evol. Microbiol.">
        <title>Leptospira mayottensis sp. nov., a pathogenic species of the genus Leptospira isolated from humans.</title>
        <authorList>
            <person name="Bourhy P."/>
            <person name="Collet L."/>
            <person name="Brisse S."/>
            <person name="Picardeau M."/>
        </authorList>
    </citation>
    <scope>NUCLEOTIDE SEQUENCE [LARGE SCALE GENOMIC DNA]</scope>
    <source>
        <strain evidence="1 2">200901122</strain>
    </source>
</reference>
<name>A0AA87MQE8_9LEPT</name>
<evidence type="ECO:0000313" key="2">
    <source>
        <dbReference type="Proteomes" id="UP000001343"/>
    </source>
</evidence>
<sequence length="42" mass="5084">MVYMKRVFDFLVCMEVLDSYQVDTKRWIIQTLHGFLNSQTIN</sequence>
<proteinExistence type="predicted"/>
<organism evidence="1 2">
    <name type="scientific">Leptospira mayottensis 200901122</name>
    <dbReference type="NCBI Taxonomy" id="1193010"/>
    <lineage>
        <taxon>Bacteria</taxon>
        <taxon>Pseudomonadati</taxon>
        <taxon>Spirochaetota</taxon>
        <taxon>Spirochaetia</taxon>
        <taxon>Leptospirales</taxon>
        <taxon>Leptospiraceae</taxon>
        <taxon>Leptospira</taxon>
    </lineage>
</organism>
<dbReference type="AlphaFoldDB" id="A0AA87MQE8"/>
<comment type="caution">
    <text evidence="1">The sequence shown here is derived from an EMBL/GenBank/DDBJ whole genome shotgun (WGS) entry which is preliminary data.</text>
</comment>
<evidence type="ECO:0000313" key="1">
    <source>
        <dbReference type="EMBL" id="EKS00479.1"/>
    </source>
</evidence>